<keyword evidence="4" id="KW-1185">Reference proteome</keyword>
<keyword evidence="2" id="KW-1133">Transmembrane helix</keyword>
<dbReference type="EMBL" id="BAAABM010000009">
    <property type="protein sequence ID" value="GAA0327682.1"/>
    <property type="molecule type" value="Genomic_DNA"/>
</dbReference>
<dbReference type="Proteomes" id="UP001501822">
    <property type="component" value="Unassembled WGS sequence"/>
</dbReference>
<proteinExistence type="predicted"/>
<gene>
    <name evidence="3" type="ORF">GCM10010151_17050</name>
</gene>
<reference evidence="3 4" key="1">
    <citation type="journal article" date="2019" name="Int. J. Syst. Evol. Microbiol.">
        <title>The Global Catalogue of Microorganisms (GCM) 10K type strain sequencing project: providing services to taxonomists for standard genome sequencing and annotation.</title>
        <authorList>
            <consortium name="The Broad Institute Genomics Platform"/>
            <consortium name="The Broad Institute Genome Sequencing Center for Infectious Disease"/>
            <person name="Wu L."/>
            <person name="Ma J."/>
        </authorList>
    </citation>
    <scope>NUCLEOTIDE SEQUENCE [LARGE SCALE GENOMIC DNA]</scope>
    <source>
        <strain evidence="3 4">JCM 3146</strain>
    </source>
</reference>
<evidence type="ECO:0000313" key="4">
    <source>
        <dbReference type="Proteomes" id="UP001501822"/>
    </source>
</evidence>
<evidence type="ECO:0000256" key="2">
    <source>
        <dbReference type="SAM" id="Phobius"/>
    </source>
</evidence>
<evidence type="ECO:0000313" key="3">
    <source>
        <dbReference type="EMBL" id="GAA0327682.1"/>
    </source>
</evidence>
<protein>
    <submittedName>
        <fullName evidence="3">Uncharacterized protein</fullName>
    </submittedName>
</protein>
<organism evidence="3 4">
    <name type="scientific">Actinoallomurus spadix</name>
    <dbReference type="NCBI Taxonomy" id="79912"/>
    <lineage>
        <taxon>Bacteria</taxon>
        <taxon>Bacillati</taxon>
        <taxon>Actinomycetota</taxon>
        <taxon>Actinomycetes</taxon>
        <taxon>Streptosporangiales</taxon>
        <taxon>Thermomonosporaceae</taxon>
        <taxon>Actinoallomurus</taxon>
    </lineage>
</organism>
<accession>A0ABN0W795</accession>
<feature type="transmembrane region" description="Helical" evidence="2">
    <location>
        <begin position="20"/>
        <end position="43"/>
    </location>
</feature>
<keyword evidence="2" id="KW-0472">Membrane</keyword>
<feature type="region of interest" description="Disordered" evidence="1">
    <location>
        <begin position="50"/>
        <end position="88"/>
    </location>
</feature>
<comment type="caution">
    <text evidence="3">The sequence shown here is derived from an EMBL/GenBank/DDBJ whole genome shotgun (WGS) entry which is preliminary data.</text>
</comment>
<name>A0ABN0W795_9ACTN</name>
<feature type="compositionally biased region" description="Basic and acidic residues" evidence="1">
    <location>
        <begin position="79"/>
        <end position="88"/>
    </location>
</feature>
<dbReference type="RefSeq" id="WP_252800837.1">
    <property type="nucleotide sequence ID" value="NZ_BAAABM010000009.1"/>
</dbReference>
<keyword evidence="2" id="KW-0812">Transmembrane</keyword>
<evidence type="ECO:0000256" key="1">
    <source>
        <dbReference type="SAM" id="MobiDB-lite"/>
    </source>
</evidence>
<sequence>MPYHQAILIGASRNPFGHVTYIGVLGVVGCIAAVLVIMVWIFMTIRAGRNPTQSGARGQGTKRGDNTGGVVYGSPAQVNRRDEAPRQE</sequence>